<evidence type="ECO:0000256" key="2">
    <source>
        <dbReference type="RuleBase" id="RU003616"/>
    </source>
</evidence>
<dbReference type="Pfam" id="PF00011">
    <property type="entry name" value="HSP20"/>
    <property type="match status" value="1"/>
</dbReference>
<protein>
    <submittedName>
        <fullName evidence="4">Heat shock protein Hsp20</fullName>
    </submittedName>
</protein>
<comment type="similarity">
    <text evidence="1 2">Belongs to the small heat shock protein (HSP20) family.</text>
</comment>
<organism evidence="4 5">
    <name type="scientific">Pontibacter lucknowensis</name>
    <dbReference type="NCBI Taxonomy" id="1077936"/>
    <lineage>
        <taxon>Bacteria</taxon>
        <taxon>Pseudomonadati</taxon>
        <taxon>Bacteroidota</taxon>
        <taxon>Cytophagia</taxon>
        <taxon>Cytophagales</taxon>
        <taxon>Hymenobacteraceae</taxon>
        <taxon>Pontibacter</taxon>
    </lineage>
</organism>
<gene>
    <name evidence="4" type="ORF">SAMN05421545_1143</name>
</gene>
<evidence type="ECO:0000313" key="5">
    <source>
        <dbReference type="Proteomes" id="UP000185924"/>
    </source>
</evidence>
<evidence type="ECO:0000313" key="4">
    <source>
        <dbReference type="EMBL" id="SIQ70648.1"/>
    </source>
</evidence>
<dbReference type="PROSITE" id="PS01031">
    <property type="entry name" value="SHSP"/>
    <property type="match status" value="1"/>
</dbReference>
<dbReference type="Gene3D" id="2.60.40.790">
    <property type="match status" value="1"/>
</dbReference>
<sequence length="157" mass="18306">MKPMKKERTGGESLTPRSFFTDFFSDVDRFFENDLLRMPAQIGRQIMRNMPATNIRENEREYTIELAAPGMAKDDFEVNVDEGMLTISSQKEHDATTEEDNYTRREYNYSSFSRSFKLPDAVKAEEIKARYEEGVLKITVPKQEQTNTSNRKRVSIE</sequence>
<dbReference type="AlphaFoldDB" id="A0A1N6UYL4"/>
<proteinExistence type="inferred from homology"/>
<dbReference type="SUPFAM" id="SSF49764">
    <property type="entry name" value="HSP20-like chaperones"/>
    <property type="match status" value="1"/>
</dbReference>
<dbReference type="InterPro" id="IPR002068">
    <property type="entry name" value="A-crystallin/Hsp20_dom"/>
</dbReference>
<dbReference type="CDD" id="cd06464">
    <property type="entry name" value="ACD_sHsps-like"/>
    <property type="match status" value="1"/>
</dbReference>
<evidence type="ECO:0000259" key="3">
    <source>
        <dbReference type="PROSITE" id="PS01031"/>
    </source>
</evidence>
<dbReference type="InterPro" id="IPR008978">
    <property type="entry name" value="HSP20-like_chaperone"/>
</dbReference>
<evidence type="ECO:0000256" key="1">
    <source>
        <dbReference type="PROSITE-ProRule" id="PRU00285"/>
    </source>
</evidence>
<accession>A0A1N6UYL4</accession>
<name>A0A1N6UYL4_9BACT</name>
<dbReference type="PANTHER" id="PTHR11527">
    <property type="entry name" value="HEAT-SHOCK PROTEIN 20 FAMILY MEMBER"/>
    <property type="match status" value="1"/>
</dbReference>
<feature type="domain" description="SHSP" evidence="3">
    <location>
        <begin position="44"/>
        <end position="157"/>
    </location>
</feature>
<keyword evidence="5" id="KW-1185">Reference proteome</keyword>
<dbReference type="EMBL" id="FTNM01000001">
    <property type="protein sequence ID" value="SIQ70648.1"/>
    <property type="molecule type" value="Genomic_DNA"/>
</dbReference>
<reference evidence="5" key="1">
    <citation type="submission" date="2017-01" db="EMBL/GenBank/DDBJ databases">
        <authorList>
            <person name="Varghese N."/>
            <person name="Submissions S."/>
        </authorList>
    </citation>
    <scope>NUCLEOTIDE SEQUENCE [LARGE SCALE GENOMIC DNA]</scope>
    <source>
        <strain evidence="5">DM9</strain>
    </source>
</reference>
<dbReference type="InterPro" id="IPR031107">
    <property type="entry name" value="Small_HSP"/>
</dbReference>
<dbReference type="Proteomes" id="UP000185924">
    <property type="component" value="Unassembled WGS sequence"/>
</dbReference>
<dbReference type="STRING" id="1077936.SAMN05421545_1143"/>
<keyword evidence="4" id="KW-0346">Stress response</keyword>